<dbReference type="SUPFAM" id="SSF52833">
    <property type="entry name" value="Thioredoxin-like"/>
    <property type="match status" value="1"/>
</dbReference>
<dbReference type="PANTHER" id="PTHR12151:SF25">
    <property type="entry name" value="LINALOOL DEHYDRATASE_ISOMERASE DOMAIN-CONTAINING PROTEIN"/>
    <property type="match status" value="1"/>
</dbReference>
<feature type="disulfide bond" description="Redox-active" evidence="4">
    <location>
        <begin position="95"/>
        <end position="99"/>
    </location>
</feature>
<dbReference type="Gene3D" id="3.40.30.10">
    <property type="entry name" value="Glutaredoxin"/>
    <property type="match status" value="1"/>
</dbReference>
<dbReference type="EMBL" id="CP054139">
    <property type="protein sequence ID" value="QKJ31163.1"/>
    <property type="molecule type" value="Genomic_DNA"/>
</dbReference>
<dbReference type="KEGG" id="mmab:HQ865_15830"/>
<feature type="transmembrane region" description="Helical" evidence="5">
    <location>
        <begin position="7"/>
        <end position="24"/>
    </location>
</feature>
<dbReference type="RefSeq" id="WP_173415829.1">
    <property type="nucleotide sequence ID" value="NZ_CP054139.1"/>
</dbReference>
<dbReference type="GO" id="GO:0046872">
    <property type="term" value="F:metal ion binding"/>
    <property type="evidence" value="ECO:0007669"/>
    <property type="project" value="UniProtKB-KW"/>
</dbReference>
<evidence type="ECO:0000256" key="1">
    <source>
        <dbReference type="ARBA" id="ARBA00010996"/>
    </source>
</evidence>
<keyword evidence="5" id="KW-0812">Transmembrane</keyword>
<feature type="binding site" evidence="3">
    <location>
        <position position="95"/>
    </location>
    <ligand>
        <name>Cu cation</name>
        <dbReference type="ChEBI" id="CHEBI:23378"/>
    </ligand>
</feature>
<keyword evidence="3" id="KW-0479">Metal-binding</keyword>
<dbReference type="Proteomes" id="UP000505355">
    <property type="component" value="Chromosome"/>
</dbReference>
<dbReference type="PROSITE" id="PS51352">
    <property type="entry name" value="THIOREDOXIN_2"/>
    <property type="match status" value="1"/>
</dbReference>
<dbReference type="CDD" id="cd02968">
    <property type="entry name" value="SCO"/>
    <property type="match status" value="1"/>
</dbReference>
<evidence type="ECO:0000256" key="2">
    <source>
        <dbReference type="ARBA" id="ARBA00023008"/>
    </source>
</evidence>
<feature type="domain" description="Thioredoxin" evidence="6">
    <location>
        <begin position="57"/>
        <end position="216"/>
    </location>
</feature>
<comment type="similarity">
    <text evidence="1">Belongs to the SCO1/2 family.</text>
</comment>
<organism evidence="7 8">
    <name type="scientific">Mucilaginibacter mali</name>
    <dbReference type="NCBI Taxonomy" id="2740462"/>
    <lineage>
        <taxon>Bacteria</taxon>
        <taxon>Pseudomonadati</taxon>
        <taxon>Bacteroidota</taxon>
        <taxon>Sphingobacteriia</taxon>
        <taxon>Sphingobacteriales</taxon>
        <taxon>Sphingobacteriaceae</taxon>
        <taxon>Mucilaginibacter</taxon>
    </lineage>
</organism>
<dbReference type="InterPro" id="IPR013766">
    <property type="entry name" value="Thioredoxin_domain"/>
</dbReference>
<evidence type="ECO:0000313" key="8">
    <source>
        <dbReference type="Proteomes" id="UP000505355"/>
    </source>
</evidence>
<keyword evidence="5" id="KW-1133">Transmembrane helix</keyword>
<gene>
    <name evidence="7" type="ORF">HQ865_15830</name>
</gene>
<evidence type="ECO:0000313" key="7">
    <source>
        <dbReference type="EMBL" id="QKJ31163.1"/>
    </source>
</evidence>
<keyword evidence="8" id="KW-1185">Reference proteome</keyword>
<protein>
    <submittedName>
        <fullName evidence="7">SCO family protein</fullName>
    </submittedName>
</protein>
<feature type="binding site" evidence="3">
    <location>
        <position position="99"/>
    </location>
    <ligand>
        <name>Cu cation</name>
        <dbReference type="ChEBI" id="CHEBI:23378"/>
    </ligand>
</feature>
<dbReference type="Pfam" id="PF02630">
    <property type="entry name" value="SCO1-SenC"/>
    <property type="match status" value="1"/>
</dbReference>
<keyword evidence="5" id="KW-0472">Membrane</keyword>
<dbReference type="PANTHER" id="PTHR12151">
    <property type="entry name" value="ELECTRON TRANSPORT PROTIN SCO1/SENC FAMILY MEMBER"/>
    <property type="match status" value="1"/>
</dbReference>
<evidence type="ECO:0000256" key="5">
    <source>
        <dbReference type="SAM" id="Phobius"/>
    </source>
</evidence>
<proteinExistence type="inferred from homology"/>
<evidence type="ECO:0000259" key="6">
    <source>
        <dbReference type="PROSITE" id="PS51352"/>
    </source>
</evidence>
<reference evidence="7 8" key="1">
    <citation type="submission" date="2020-05" db="EMBL/GenBank/DDBJ databases">
        <title>Mucilaginibacter mali sp. nov.</title>
        <authorList>
            <person name="Kim H.S."/>
            <person name="Lee K.C."/>
            <person name="Suh M.K."/>
            <person name="Kim J.-S."/>
            <person name="Han K.-I."/>
            <person name="Eom M.K."/>
            <person name="Shin Y.K."/>
            <person name="Lee J.-S."/>
        </authorList>
    </citation>
    <scope>NUCLEOTIDE SEQUENCE [LARGE SCALE GENOMIC DNA]</scope>
    <source>
        <strain evidence="7 8">G2-14</strain>
    </source>
</reference>
<dbReference type="AlphaFoldDB" id="A0A7D4PVN0"/>
<evidence type="ECO:0000256" key="3">
    <source>
        <dbReference type="PIRSR" id="PIRSR603782-1"/>
    </source>
</evidence>
<accession>A0A7D4PVN0</accession>
<name>A0A7D4PVN0_9SPHI</name>
<evidence type="ECO:0000256" key="4">
    <source>
        <dbReference type="PIRSR" id="PIRSR603782-2"/>
    </source>
</evidence>
<keyword evidence="4" id="KW-1015">Disulfide bond</keyword>
<keyword evidence="2 3" id="KW-0186">Copper</keyword>
<sequence>MSSIKKIVILVLILAVPGFLYYLLTSQGKNRYKPLPFYGPKPLSGTFHTFHGKKIPDTLFHKAGDFNLLDQDGKPVSFKTLEGQILVISFFYTHCPDICTKVNANMDSLAGYYIKNKLVTFASITVDPQRDNAAVLKSFAAQYRQPASKWKFLTGDTTTIYTLARKGLFVDALQSGKDEFIASSKIVLLDPERRIRGYYDGTSATDVTRLVDELKVQISEELRKKEKPLY</sequence>
<dbReference type="InterPro" id="IPR003782">
    <property type="entry name" value="SCO1/SenC"/>
</dbReference>
<dbReference type="InterPro" id="IPR036249">
    <property type="entry name" value="Thioredoxin-like_sf"/>
</dbReference>